<evidence type="ECO:0000313" key="3">
    <source>
        <dbReference type="Proteomes" id="UP000585609"/>
    </source>
</evidence>
<comment type="caution">
    <text evidence="2">The sequence shown here is derived from an EMBL/GenBank/DDBJ whole genome shotgun (WGS) entry which is preliminary data.</text>
</comment>
<gene>
    <name evidence="2" type="ORF">HKBW3S09_01614</name>
</gene>
<dbReference type="Pfam" id="PF00239">
    <property type="entry name" value="Resolvase"/>
    <property type="match status" value="1"/>
</dbReference>
<dbReference type="Proteomes" id="UP000585609">
    <property type="component" value="Unassembled WGS sequence"/>
</dbReference>
<dbReference type="GO" id="GO:0000150">
    <property type="term" value="F:DNA strand exchange activity"/>
    <property type="evidence" value="ECO:0007669"/>
    <property type="project" value="InterPro"/>
</dbReference>
<proteinExistence type="predicted"/>
<evidence type="ECO:0000259" key="1">
    <source>
        <dbReference type="Pfam" id="PF00239"/>
    </source>
</evidence>
<dbReference type="AlphaFoldDB" id="A0A6V8NV53"/>
<dbReference type="SUPFAM" id="SSF53041">
    <property type="entry name" value="Resolvase-like"/>
    <property type="match status" value="1"/>
</dbReference>
<dbReference type="InterPro" id="IPR036162">
    <property type="entry name" value="Resolvase-like_N_sf"/>
</dbReference>
<dbReference type="Gene3D" id="3.40.50.1390">
    <property type="entry name" value="Resolvase, N-terminal catalytic domain"/>
    <property type="match status" value="1"/>
</dbReference>
<feature type="domain" description="Resolvase/invertase-type recombinase catalytic" evidence="1">
    <location>
        <begin position="5"/>
        <end position="68"/>
    </location>
</feature>
<sequence length="75" mass="8656">LDCSEIASGLKDNRRQFFKIIDADCKGEVKKILVEHRDRLTRFGFRTIEQFFKGVGCAVEVLEQAEEKGEHEELV</sequence>
<dbReference type="GO" id="GO:0003677">
    <property type="term" value="F:DNA binding"/>
    <property type="evidence" value="ECO:0007669"/>
    <property type="project" value="InterPro"/>
</dbReference>
<reference evidence="2 3" key="1">
    <citation type="journal article" date="2020" name="Front. Microbiol.">
        <title>Single-cell genomics of novel Actinobacteria with the Wood-Ljungdahl pathway discovered in a serpentinizing system.</title>
        <authorList>
            <person name="Merino N."/>
            <person name="Kawai M."/>
            <person name="Boyd E.S."/>
            <person name="Colman D.R."/>
            <person name="McGlynn S.E."/>
            <person name="Nealson K.H."/>
            <person name="Kurokawa K."/>
            <person name="Hongoh Y."/>
        </authorList>
    </citation>
    <scope>NUCLEOTIDE SEQUENCE [LARGE SCALE GENOMIC DNA]</scope>
    <source>
        <strain evidence="2 3">S09_30</strain>
    </source>
</reference>
<dbReference type="EMBL" id="BLRW01000367">
    <property type="protein sequence ID" value="GFP24148.1"/>
    <property type="molecule type" value="Genomic_DNA"/>
</dbReference>
<dbReference type="InterPro" id="IPR006119">
    <property type="entry name" value="Resolv_N"/>
</dbReference>
<protein>
    <submittedName>
        <fullName evidence="2">Putative resolvase</fullName>
    </submittedName>
</protein>
<accession>A0A6V8NV53</accession>
<evidence type="ECO:0000313" key="2">
    <source>
        <dbReference type="EMBL" id="GFP24148.1"/>
    </source>
</evidence>
<feature type="non-terminal residue" evidence="2">
    <location>
        <position position="1"/>
    </location>
</feature>
<name>A0A6V8NV53_9ACTN</name>
<organism evidence="2 3">
    <name type="scientific">Candidatus Hakubella thermalkaliphila</name>
    <dbReference type="NCBI Taxonomy" id="2754717"/>
    <lineage>
        <taxon>Bacteria</taxon>
        <taxon>Bacillati</taxon>
        <taxon>Actinomycetota</taxon>
        <taxon>Actinomycetota incertae sedis</taxon>
        <taxon>Candidatus Hakubellales</taxon>
        <taxon>Candidatus Hakubellaceae</taxon>
        <taxon>Candidatus Hakubella</taxon>
    </lineage>
</organism>